<reference evidence="2" key="1">
    <citation type="submission" date="2022-02" db="EMBL/GenBank/DDBJ databases">
        <authorList>
            <person name="Henning P.M."/>
            <person name="McCubbin A.G."/>
            <person name="Shore J.S."/>
        </authorList>
    </citation>
    <scope>NUCLEOTIDE SEQUENCE</scope>
    <source>
        <strain evidence="2">F60SS</strain>
        <tissue evidence="2">Leaves</tissue>
    </source>
</reference>
<feature type="domain" description="F-box" evidence="1">
    <location>
        <begin position="1"/>
        <end position="44"/>
    </location>
</feature>
<dbReference type="OrthoDB" id="591557at2759"/>
<accession>A0A9Q0JML9</accession>
<dbReference type="InterPro" id="IPR050796">
    <property type="entry name" value="SCF_F-box_component"/>
</dbReference>
<comment type="caution">
    <text evidence="2">The sequence shown here is derived from an EMBL/GenBank/DDBJ whole genome shotgun (WGS) entry which is preliminary data.</text>
</comment>
<gene>
    <name evidence="2" type="ORF">Tsubulata_006880</name>
</gene>
<keyword evidence="3" id="KW-1185">Reference proteome</keyword>
<proteinExistence type="predicted"/>
<dbReference type="NCBIfam" id="TIGR01640">
    <property type="entry name" value="F_box_assoc_1"/>
    <property type="match status" value="1"/>
</dbReference>
<evidence type="ECO:0000313" key="3">
    <source>
        <dbReference type="Proteomes" id="UP001141552"/>
    </source>
</evidence>
<dbReference type="InterPro" id="IPR006527">
    <property type="entry name" value="F-box-assoc_dom_typ1"/>
</dbReference>
<dbReference type="SUPFAM" id="SSF81383">
    <property type="entry name" value="F-box domain"/>
    <property type="match status" value="1"/>
</dbReference>
<dbReference type="Proteomes" id="UP001141552">
    <property type="component" value="Unassembled WGS sequence"/>
</dbReference>
<dbReference type="Pfam" id="PF07734">
    <property type="entry name" value="FBA_1"/>
    <property type="match status" value="1"/>
</dbReference>
<dbReference type="Pfam" id="PF00646">
    <property type="entry name" value="F-box"/>
    <property type="match status" value="1"/>
</dbReference>
<sequence length="374" mass="43248">MNLRLPSEIVEAILALLPDDSIHRFRSVSKSWSSLLVSEAFQKLRFKSAPPELNVQKLLHKPLDYDDDDDYEDDDDDYEDDDYGMPLESCDYRGDEETPTESPPGNVCRDIFVWNPFTGVCRKLPEPEGVSRGHDFWHAYGFGYDSVADDYKVFLAVRFWYEPRPRAPVVRIFSLKKGSWKSVENPNGHLRGFREGDRGVFLNEALHWRKEYDAKITAFDLVEEKFGDVPAPSHPQEVLLEHNGIGIVGEYLCMSWIPTPSDDRIVWVMKEYLNKESWVPFIDYGPSWRDQCSVRYHCNFIADSVEDEEHGGCLMFYLHGRGPSTRILKWDKSLEKSDRDGVVRVKSYEHLASIPYREALISPYPSSGRDEQGF</sequence>
<dbReference type="InterPro" id="IPR036047">
    <property type="entry name" value="F-box-like_dom_sf"/>
</dbReference>
<dbReference type="SMART" id="SM00256">
    <property type="entry name" value="FBOX"/>
    <property type="match status" value="1"/>
</dbReference>
<evidence type="ECO:0000313" key="2">
    <source>
        <dbReference type="EMBL" id="KAJ4846467.1"/>
    </source>
</evidence>
<dbReference type="PANTHER" id="PTHR31672:SF13">
    <property type="entry name" value="F-BOX PROTEIN CPR30-LIKE"/>
    <property type="match status" value="1"/>
</dbReference>
<dbReference type="PROSITE" id="PS50181">
    <property type="entry name" value="FBOX"/>
    <property type="match status" value="1"/>
</dbReference>
<dbReference type="InterPro" id="IPR017451">
    <property type="entry name" value="F-box-assoc_interact_dom"/>
</dbReference>
<reference evidence="2" key="2">
    <citation type="journal article" date="2023" name="Plants (Basel)">
        <title>Annotation of the Turnera subulata (Passifloraceae) Draft Genome Reveals the S-Locus Evolved after the Divergence of Turneroideae from Passifloroideae in a Stepwise Manner.</title>
        <authorList>
            <person name="Henning P.M."/>
            <person name="Roalson E.H."/>
            <person name="Mir W."/>
            <person name="McCubbin A.G."/>
            <person name="Shore J.S."/>
        </authorList>
    </citation>
    <scope>NUCLEOTIDE SEQUENCE</scope>
    <source>
        <strain evidence="2">F60SS</strain>
    </source>
</reference>
<organism evidence="2 3">
    <name type="scientific">Turnera subulata</name>
    <dbReference type="NCBI Taxonomy" id="218843"/>
    <lineage>
        <taxon>Eukaryota</taxon>
        <taxon>Viridiplantae</taxon>
        <taxon>Streptophyta</taxon>
        <taxon>Embryophyta</taxon>
        <taxon>Tracheophyta</taxon>
        <taxon>Spermatophyta</taxon>
        <taxon>Magnoliopsida</taxon>
        <taxon>eudicotyledons</taxon>
        <taxon>Gunneridae</taxon>
        <taxon>Pentapetalae</taxon>
        <taxon>rosids</taxon>
        <taxon>fabids</taxon>
        <taxon>Malpighiales</taxon>
        <taxon>Passifloraceae</taxon>
        <taxon>Turnera</taxon>
    </lineage>
</organism>
<protein>
    <recommendedName>
        <fullName evidence="1">F-box domain-containing protein</fullName>
    </recommendedName>
</protein>
<dbReference type="AlphaFoldDB" id="A0A9Q0JML9"/>
<dbReference type="PANTHER" id="PTHR31672">
    <property type="entry name" value="BNACNNG10540D PROTEIN"/>
    <property type="match status" value="1"/>
</dbReference>
<name>A0A9Q0JML9_9ROSI</name>
<dbReference type="EMBL" id="JAKUCV010001420">
    <property type="protein sequence ID" value="KAJ4846467.1"/>
    <property type="molecule type" value="Genomic_DNA"/>
</dbReference>
<evidence type="ECO:0000259" key="1">
    <source>
        <dbReference type="PROSITE" id="PS50181"/>
    </source>
</evidence>
<dbReference type="InterPro" id="IPR001810">
    <property type="entry name" value="F-box_dom"/>
</dbReference>